<keyword evidence="1" id="KW-0472">Membrane</keyword>
<proteinExistence type="predicted"/>
<keyword evidence="1" id="KW-0812">Transmembrane</keyword>
<dbReference type="Pfam" id="PF05751">
    <property type="entry name" value="FixH"/>
    <property type="match status" value="1"/>
</dbReference>
<dbReference type="EMBL" id="LAZR01014812">
    <property type="protein sequence ID" value="KKM15836.1"/>
    <property type="molecule type" value="Genomic_DNA"/>
</dbReference>
<dbReference type="AlphaFoldDB" id="A0A0F9HKG4"/>
<feature type="transmembrane region" description="Helical" evidence="1">
    <location>
        <begin position="6"/>
        <end position="25"/>
    </location>
</feature>
<name>A0A0F9HKG4_9ZZZZ</name>
<reference evidence="2" key="1">
    <citation type="journal article" date="2015" name="Nature">
        <title>Complex archaea that bridge the gap between prokaryotes and eukaryotes.</title>
        <authorList>
            <person name="Spang A."/>
            <person name="Saw J.H."/>
            <person name="Jorgensen S.L."/>
            <person name="Zaremba-Niedzwiedzka K."/>
            <person name="Martijn J."/>
            <person name="Lind A.E."/>
            <person name="van Eijk R."/>
            <person name="Schleper C."/>
            <person name="Guy L."/>
            <person name="Ettema T.J."/>
        </authorList>
    </citation>
    <scope>NUCLEOTIDE SEQUENCE</scope>
</reference>
<dbReference type="InterPro" id="IPR008620">
    <property type="entry name" value="FixH"/>
</dbReference>
<accession>A0A0F9HKG4</accession>
<gene>
    <name evidence="2" type="ORF">LCGC14_1692000</name>
</gene>
<protein>
    <recommendedName>
        <fullName evidence="3">FixH family protein</fullName>
    </recommendedName>
</protein>
<keyword evidence="1" id="KW-1133">Transmembrane helix</keyword>
<sequence>MKINWGTGIVIAFVAFIGFILFFVFRMSTDYRANHDLVTEEYYKATLEYQEEIDAENNAKNNAVRLQMRKTSEGLEVEFPQHLNIEKITGTVSLYRPSNKHLDFDLPISLSNAHLLIPDKRLLDGRWDIKVFWEYEGEAYLHKESVTY</sequence>
<evidence type="ECO:0000313" key="2">
    <source>
        <dbReference type="EMBL" id="KKM15836.1"/>
    </source>
</evidence>
<comment type="caution">
    <text evidence="2">The sequence shown here is derived from an EMBL/GenBank/DDBJ whole genome shotgun (WGS) entry which is preliminary data.</text>
</comment>
<evidence type="ECO:0000256" key="1">
    <source>
        <dbReference type="SAM" id="Phobius"/>
    </source>
</evidence>
<organism evidence="2">
    <name type="scientific">marine sediment metagenome</name>
    <dbReference type="NCBI Taxonomy" id="412755"/>
    <lineage>
        <taxon>unclassified sequences</taxon>
        <taxon>metagenomes</taxon>
        <taxon>ecological metagenomes</taxon>
    </lineage>
</organism>
<evidence type="ECO:0008006" key="3">
    <source>
        <dbReference type="Google" id="ProtNLM"/>
    </source>
</evidence>